<dbReference type="SMART" id="SM00304">
    <property type="entry name" value="HAMP"/>
    <property type="match status" value="1"/>
</dbReference>
<dbReference type="EMBL" id="JAKOAV010000002">
    <property type="protein sequence ID" value="MDF9407162.1"/>
    <property type="molecule type" value="Genomic_DNA"/>
</dbReference>
<feature type="transmembrane region" description="Helical" evidence="10">
    <location>
        <begin position="277"/>
        <end position="299"/>
    </location>
</feature>
<evidence type="ECO:0000256" key="7">
    <source>
        <dbReference type="ARBA" id="ARBA00023224"/>
    </source>
</evidence>
<keyword evidence="6 10" id="KW-0472">Membrane</keyword>
<evidence type="ECO:0000256" key="4">
    <source>
        <dbReference type="ARBA" id="ARBA00022692"/>
    </source>
</evidence>
<evidence type="ECO:0000256" key="8">
    <source>
        <dbReference type="ARBA" id="ARBA00029447"/>
    </source>
</evidence>
<dbReference type="PANTHER" id="PTHR32089:SF112">
    <property type="entry name" value="LYSOZYME-LIKE PROTEIN-RELATED"/>
    <property type="match status" value="1"/>
</dbReference>
<dbReference type="Pfam" id="PF02743">
    <property type="entry name" value="dCache_1"/>
    <property type="match status" value="1"/>
</dbReference>
<evidence type="ECO:0000256" key="3">
    <source>
        <dbReference type="ARBA" id="ARBA00022500"/>
    </source>
</evidence>
<evidence type="ECO:0000256" key="2">
    <source>
        <dbReference type="ARBA" id="ARBA00022475"/>
    </source>
</evidence>
<dbReference type="FunFam" id="1.10.287.950:FF:000001">
    <property type="entry name" value="Methyl-accepting chemotaxis sensory transducer"/>
    <property type="match status" value="1"/>
</dbReference>
<reference evidence="13" key="1">
    <citation type="submission" date="2022-02" db="EMBL/GenBank/DDBJ databases">
        <authorList>
            <person name="Leng L."/>
        </authorList>
    </citation>
    <scope>NUCLEOTIDE SEQUENCE</scope>
    <source>
        <strain evidence="13">JI</strain>
    </source>
</reference>
<dbReference type="Gene3D" id="3.30.450.20">
    <property type="entry name" value="PAS domain"/>
    <property type="match status" value="1"/>
</dbReference>
<dbReference type="CDD" id="cd12914">
    <property type="entry name" value="PDC1_DGC_like"/>
    <property type="match status" value="1"/>
</dbReference>
<dbReference type="InterPro" id="IPR033479">
    <property type="entry name" value="dCache_1"/>
</dbReference>
<dbReference type="SUPFAM" id="SSF58104">
    <property type="entry name" value="Methyl-accepting chemotaxis protein (MCP) signaling domain"/>
    <property type="match status" value="1"/>
</dbReference>
<evidence type="ECO:0000313" key="14">
    <source>
        <dbReference type="Proteomes" id="UP001154312"/>
    </source>
</evidence>
<dbReference type="PROSITE" id="PS50885">
    <property type="entry name" value="HAMP"/>
    <property type="match status" value="1"/>
</dbReference>
<dbReference type="PRINTS" id="PR00260">
    <property type="entry name" value="CHEMTRNSDUCR"/>
</dbReference>
<dbReference type="InterPro" id="IPR004090">
    <property type="entry name" value="Chemotax_Me-accpt_rcpt"/>
</dbReference>
<comment type="similarity">
    <text evidence="8">Belongs to the methyl-accepting chemotaxis (MCP) protein family.</text>
</comment>
<evidence type="ECO:0000256" key="9">
    <source>
        <dbReference type="PROSITE-ProRule" id="PRU00284"/>
    </source>
</evidence>
<feature type="transmembrane region" description="Helical" evidence="10">
    <location>
        <begin position="7"/>
        <end position="29"/>
    </location>
</feature>
<feature type="domain" description="HAMP" evidence="12">
    <location>
        <begin position="301"/>
        <end position="355"/>
    </location>
</feature>
<dbReference type="CDD" id="cd12912">
    <property type="entry name" value="PDC2_MCP_like"/>
    <property type="match status" value="1"/>
</dbReference>
<dbReference type="AlphaFoldDB" id="A0A9X4GXV9"/>
<evidence type="ECO:0000256" key="10">
    <source>
        <dbReference type="SAM" id="Phobius"/>
    </source>
</evidence>
<dbReference type="PROSITE" id="PS50111">
    <property type="entry name" value="CHEMOTAXIS_TRANSDUC_2"/>
    <property type="match status" value="1"/>
</dbReference>
<dbReference type="InterPro" id="IPR003660">
    <property type="entry name" value="HAMP_dom"/>
</dbReference>
<name>A0A9X4GXV9_9FIRM</name>
<dbReference type="Gene3D" id="1.10.287.950">
    <property type="entry name" value="Methyl-accepting chemotaxis protein"/>
    <property type="match status" value="1"/>
</dbReference>
<keyword evidence="14" id="KW-1185">Reference proteome</keyword>
<keyword evidence="4 10" id="KW-0812">Transmembrane</keyword>
<dbReference type="GO" id="GO:0007165">
    <property type="term" value="P:signal transduction"/>
    <property type="evidence" value="ECO:0007669"/>
    <property type="project" value="UniProtKB-KW"/>
</dbReference>
<sequence length="618" mass="65296">MGRSIKFKFMATIIVILVVALGTLSYFSYKKAQQVLISNFELDLTSLAKPCATEVSLWLDEHRTEINTLANSPIIATGNRDAILSYLTTEQKRFNDYESLLMVDGKGDYYSTDGSTGSISDRDYFKQVMGTGQAVVSDPIVSRVTGHLVVAVAAPLKRDNQVTGLLLGTQPIDEIISELSTIKVGKTGYAYMIQGDGLCIAHPDKNMVMKLNLLKDSSLDSNLTSAAQKMVKGESGVTRYVFEGVDKFIAYAPVAGSKWSLVLTSPVAELSAALRSLAVISIILTLVVLFIAGAVAVVLSNQIVKPILVLKDEFNMLAEKGGDLTQEIKVRSNDETGDLAKAVNQFLANLRAIMLDVKSASIQVAGTSQQLTSSAQQTAAGAGETAVTMGQIAATVDRVSSNTQTVAQASETAAKFAGEGDRGIAKLIGQMQSIAGSAEQVAVTINELSKKSQEINQIVGLITNIADQTNLLALNAAIEAARAGEQGLGFAVVAEEVRKLAEESANATKEIGNLVNAIQAESQRAVESMAKGGRDVEAGTIVIQEVGDGFKNIISSVQSLTEEIQSVAAATEEVSAGVQNVAAATQEQTAAMEEVSASAESLSKLSEELDAIVGKFKI</sequence>
<evidence type="ECO:0000256" key="5">
    <source>
        <dbReference type="ARBA" id="ARBA00022989"/>
    </source>
</evidence>
<evidence type="ECO:0000256" key="1">
    <source>
        <dbReference type="ARBA" id="ARBA00004651"/>
    </source>
</evidence>
<keyword evidence="3" id="KW-0145">Chemotaxis</keyword>
<keyword evidence="7 9" id="KW-0807">Transducer</keyword>
<comment type="caution">
    <text evidence="13">The sequence shown here is derived from an EMBL/GenBank/DDBJ whole genome shotgun (WGS) entry which is preliminary data.</text>
</comment>
<protein>
    <submittedName>
        <fullName evidence="13">Methyl-accepting chemotaxis protein</fullName>
    </submittedName>
</protein>
<dbReference type="RefSeq" id="WP_277442338.1">
    <property type="nucleotide sequence ID" value="NZ_JAKOAV010000002.1"/>
</dbReference>
<dbReference type="Pfam" id="PF00672">
    <property type="entry name" value="HAMP"/>
    <property type="match status" value="1"/>
</dbReference>
<dbReference type="SMART" id="SM00283">
    <property type="entry name" value="MA"/>
    <property type="match status" value="1"/>
</dbReference>
<evidence type="ECO:0000259" key="11">
    <source>
        <dbReference type="PROSITE" id="PS50111"/>
    </source>
</evidence>
<organism evidence="13 14">
    <name type="scientific">Pelotomaculum isophthalicicum JI</name>
    <dbReference type="NCBI Taxonomy" id="947010"/>
    <lineage>
        <taxon>Bacteria</taxon>
        <taxon>Bacillati</taxon>
        <taxon>Bacillota</taxon>
        <taxon>Clostridia</taxon>
        <taxon>Eubacteriales</taxon>
        <taxon>Desulfotomaculaceae</taxon>
        <taxon>Pelotomaculum</taxon>
    </lineage>
</organism>
<keyword evidence="2" id="KW-1003">Cell membrane</keyword>
<feature type="domain" description="Methyl-accepting transducer" evidence="11">
    <location>
        <begin position="353"/>
        <end position="603"/>
    </location>
</feature>
<dbReference type="CDD" id="cd11386">
    <property type="entry name" value="MCP_signal"/>
    <property type="match status" value="1"/>
</dbReference>
<dbReference type="Pfam" id="PF00015">
    <property type="entry name" value="MCPsignal"/>
    <property type="match status" value="1"/>
</dbReference>
<keyword evidence="5 10" id="KW-1133">Transmembrane helix</keyword>
<dbReference type="CDD" id="cd06225">
    <property type="entry name" value="HAMP"/>
    <property type="match status" value="1"/>
</dbReference>
<proteinExistence type="inferred from homology"/>
<dbReference type="GO" id="GO:0004888">
    <property type="term" value="F:transmembrane signaling receptor activity"/>
    <property type="evidence" value="ECO:0007669"/>
    <property type="project" value="InterPro"/>
</dbReference>
<dbReference type="PANTHER" id="PTHR32089">
    <property type="entry name" value="METHYL-ACCEPTING CHEMOTAXIS PROTEIN MCPB"/>
    <property type="match status" value="1"/>
</dbReference>
<dbReference type="GO" id="GO:0005886">
    <property type="term" value="C:plasma membrane"/>
    <property type="evidence" value="ECO:0007669"/>
    <property type="project" value="UniProtKB-SubCell"/>
</dbReference>
<accession>A0A9X4GXV9</accession>
<comment type="subcellular location">
    <subcellularLocation>
        <location evidence="1">Cell membrane</location>
        <topology evidence="1">Multi-pass membrane protein</topology>
    </subcellularLocation>
</comment>
<evidence type="ECO:0000313" key="13">
    <source>
        <dbReference type="EMBL" id="MDF9407162.1"/>
    </source>
</evidence>
<gene>
    <name evidence="13" type="ORF">L7E55_02125</name>
</gene>
<evidence type="ECO:0000256" key="6">
    <source>
        <dbReference type="ARBA" id="ARBA00023136"/>
    </source>
</evidence>
<dbReference type="GO" id="GO:0006935">
    <property type="term" value="P:chemotaxis"/>
    <property type="evidence" value="ECO:0007669"/>
    <property type="project" value="UniProtKB-KW"/>
</dbReference>
<dbReference type="InterPro" id="IPR004089">
    <property type="entry name" value="MCPsignal_dom"/>
</dbReference>
<dbReference type="Proteomes" id="UP001154312">
    <property type="component" value="Unassembled WGS sequence"/>
</dbReference>
<evidence type="ECO:0000259" key="12">
    <source>
        <dbReference type="PROSITE" id="PS50885"/>
    </source>
</evidence>